<evidence type="ECO:0000256" key="1">
    <source>
        <dbReference type="SAM" id="MobiDB-lite"/>
    </source>
</evidence>
<feature type="region of interest" description="Disordered" evidence="1">
    <location>
        <begin position="199"/>
        <end position="233"/>
    </location>
</feature>
<accession>A0A6A4TD24</accession>
<organism evidence="2 3">
    <name type="scientific">Scophthalmus maximus</name>
    <name type="common">Turbot</name>
    <name type="synonym">Psetta maxima</name>
    <dbReference type="NCBI Taxonomy" id="52904"/>
    <lineage>
        <taxon>Eukaryota</taxon>
        <taxon>Metazoa</taxon>
        <taxon>Chordata</taxon>
        <taxon>Craniata</taxon>
        <taxon>Vertebrata</taxon>
        <taxon>Euteleostomi</taxon>
        <taxon>Actinopterygii</taxon>
        <taxon>Neopterygii</taxon>
        <taxon>Teleostei</taxon>
        <taxon>Neoteleostei</taxon>
        <taxon>Acanthomorphata</taxon>
        <taxon>Carangaria</taxon>
        <taxon>Pleuronectiformes</taxon>
        <taxon>Pleuronectoidei</taxon>
        <taxon>Scophthalmidae</taxon>
        <taxon>Scophthalmus</taxon>
    </lineage>
</organism>
<proteinExistence type="predicted"/>
<evidence type="ECO:0000313" key="2">
    <source>
        <dbReference type="EMBL" id="KAF0040112.1"/>
    </source>
</evidence>
<name>A0A6A4TD24_SCOMX</name>
<protein>
    <submittedName>
        <fullName evidence="2">Uncharacterized protein</fullName>
    </submittedName>
</protein>
<gene>
    <name evidence="2" type="ORF">F2P81_008347</name>
</gene>
<comment type="caution">
    <text evidence="2">The sequence shown here is derived from an EMBL/GenBank/DDBJ whole genome shotgun (WGS) entry which is preliminary data.</text>
</comment>
<dbReference type="AlphaFoldDB" id="A0A6A4TD24"/>
<feature type="compositionally biased region" description="Pro residues" evidence="1">
    <location>
        <begin position="202"/>
        <end position="212"/>
    </location>
</feature>
<reference evidence="2 3" key="1">
    <citation type="submission" date="2019-06" db="EMBL/GenBank/DDBJ databases">
        <title>Draft genomes of female and male turbot (Scophthalmus maximus).</title>
        <authorList>
            <person name="Xu H."/>
            <person name="Xu X.-W."/>
            <person name="Shao C."/>
            <person name="Chen S."/>
        </authorList>
    </citation>
    <scope>NUCLEOTIDE SEQUENCE [LARGE SCALE GENOMIC DNA]</scope>
    <source>
        <strain evidence="2">Ysfricsl-2016a</strain>
        <tissue evidence="2">Blood</tissue>
    </source>
</reference>
<dbReference type="EMBL" id="VEVO01000007">
    <property type="protein sequence ID" value="KAF0040112.1"/>
    <property type="molecule type" value="Genomic_DNA"/>
</dbReference>
<sequence>MSVEIPPPSLSSDVLSLHRKWRITTIGVTRREFCQRTIRDQKTECLIHDRKRTGGRNRAADFLFCFRFLFADMFDRRKAALQTPDTCWFFKRWCWRYRPLNLTQESSNQDAAVDARRPAARVLWTRFEFLRFSGVVTCFRFSSSACSVWWLLVFFIFLSRCHDAIGHHRSSQIIHVASRSCRSGRLRGRAGCECVCDKSAPSQPPPPPPPPQKKNINMKRAIHISEASNSSVM</sequence>
<evidence type="ECO:0000313" key="3">
    <source>
        <dbReference type="Proteomes" id="UP000438429"/>
    </source>
</evidence>
<dbReference type="Proteomes" id="UP000438429">
    <property type="component" value="Unassembled WGS sequence"/>
</dbReference>